<dbReference type="EMBL" id="MDCE01000001">
    <property type="protein sequence ID" value="PPV08961.1"/>
    <property type="molecule type" value="Genomic_DNA"/>
</dbReference>
<evidence type="ECO:0000313" key="1">
    <source>
        <dbReference type="EMBL" id="PPV08961.1"/>
    </source>
</evidence>
<keyword evidence="2" id="KW-1185">Reference proteome</keyword>
<evidence type="ECO:0000313" key="2">
    <source>
        <dbReference type="Proteomes" id="UP000239710"/>
    </source>
</evidence>
<proteinExistence type="predicted"/>
<gene>
    <name evidence="1" type="ORF">XbrCFBP1976_00750</name>
</gene>
<organism evidence="1 2">
    <name type="scientific">Xanthomonas bromi</name>
    <dbReference type="NCBI Taxonomy" id="56449"/>
    <lineage>
        <taxon>Bacteria</taxon>
        <taxon>Pseudomonadati</taxon>
        <taxon>Pseudomonadota</taxon>
        <taxon>Gammaproteobacteria</taxon>
        <taxon>Lysobacterales</taxon>
        <taxon>Lysobacteraceae</taxon>
        <taxon>Xanthomonas</taxon>
    </lineage>
</organism>
<dbReference type="Proteomes" id="UP000239710">
    <property type="component" value="Unassembled WGS sequence"/>
</dbReference>
<accession>A0ABX5BYT7</accession>
<dbReference type="RefSeq" id="WP_065466318.1">
    <property type="nucleotide sequence ID" value="NZ_FLTX01000008.1"/>
</dbReference>
<comment type="caution">
    <text evidence="1">The sequence shown here is derived from an EMBL/GenBank/DDBJ whole genome shotgun (WGS) entry which is preliminary data.</text>
</comment>
<name>A0ABX5BYT7_9XANT</name>
<sequence>MLVVWSQACADMATAQAQAKQIRSWPHAWQRRLVAMLNPGWIELYADACGFPIYILPVLGEHRASLHYMHVSMPTYPF</sequence>
<reference evidence="1 2" key="1">
    <citation type="submission" date="2016-08" db="EMBL/GenBank/DDBJ databases">
        <title>Evolution of the type three secretion system and type three effector repertoires in Xanthomonas.</title>
        <authorList>
            <person name="Merda D."/>
            <person name="Briand M."/>
            <person name="Bosis E."/>
            <person name="Rousseau C."/>
            <person name="Portier P."/>
            <person name="Jacques M.-A."/>
            <person name="Fischer-Le Saux M."/>
        </authorList>
    </citation>
    <scope>NUCLEOTIDE SEQUENCE [LARGE SCALE GENOMIC DNA]</scope>
    <source>
        <strain evidence="1 2">CFBP1976</strain>
    </source>
</reference>
<protein>
    <submittedName>
        <fullName evidence="1">Uncharacterized protein</fullName>
    </submittedName>
</protein>